<dbReference type="NCBIfam" id="NF003952">
    <property type="entry name" value="PRK05450.1-5"/>
    <property type="match status" value="1"/>
</dbReference>
<protein>
    <recommendedName>
        <fullName evidence="4">3-deoxy-manno-octulosonate cytidylyltransferase</fullName>
    </recommendedName>
</protein>
<dbReference type="EMBL" id="UINC01008997">
    <property type="protein sequence ID" value="SVA40420.1"/>
    <property type="molecule type" value="Genomic_DNA"/>
</dbReference>
<dbReference type="SUPFAM" id="SSF53448">
    <property type="entry name" value="Nucleotide-diphospho-sugar transferases"/>
    <property type="match status" value="1"/>
</dbReference>
<evidence type="ECO:0000256" key="2">
    <source>
        <dbReference type="ARBA" id="ARBA00022695"/>
    </source>
</evidence>
<dbReference type="InterPro" id="IPR004528">
    <property type="entry name" value="KdsB"/>
</dbReference>
<evidence type="ECO:0000256" key="1">
    <source>
        <dbReference type="ARBA" id="ARBA00022679"/>
    </source>
</evidence>
<keyword evidence="2" id="KW-0548">Nucleotidyltransferase</keyword>
<gene>
    <name evidence="3" type="ORF">METZ01_LOCUS93274</name>
</gene>
<name>A0A381VJF0_9ZZZZ</name>
<keyword evidence="1" id="KW-0808">Transferase</keyword>
<accession>A0A381VJF0</accession>
<dbReference type="Pfam" id="PF02348">
    <property type="entry name" value="CTP_transf_3"/>
    <property type="match status" value="1"/>
</dbReference>
<proteinExistence type="predicted"/>
<dbReference type="GO" id="GO:0005829">
    <property type="term" value="C:cytosol"/>
    <property type="evidence" value="ECO:0007669"/>
    <property type="project" value="TreeGrafter"/>
</dbReference>
<dbReference type="Gene3D" id="3.90.550.10">
    <property type="entry name" value="Spore Coat Polysaccharide Biosynthesis Protein SpsA, Chain A"/>
    <property type="match status" value="1"/>
</dbReference>
<evidence type="ECO:0000313" key="3">
    <source>
        <dbReference type="EMBL" id="SVA40420.1"/>
    </source>
</evidence>
<dbReference type="NCBIfam" id="TIGR00466">
    <property type="entry name" value="kdsB"/>
    <property type="match status" value="1"/>
</dbReference>
<reference evidence="3" key="1">
    <citation type="submission" date="2018-05" db="EMBL/GenBank/DDBJ databases">
        <authorList>
            <person name="Lanie J.A."/>
            <person name="Ng W.-L."/>
            <person name="Kazmierczak K.M."/>
            <person name="Andrzejewski T.M."/>
            <person name="Davidsen T.M."/>
            <person name="Wayne K.J."/>
            <person name="Tettelin H."/>
            <person name="Glass J.I."/>
            <person name="Rusch D."/>
            <person name="Podicherti R."/>
            <person name="Tsui H.-C.T."/>
            <person name="Winkler M.E."/>
        </authorList>
    </citation>
    <scope>NUCLEOTIDE SEQUENCE</scope>
</reference>
<evidence type="ECO:0008006" key="4">
    <source>
        <dbReference type="Google" id="ProtNLM"/>
    </source>
</evidence>
<dbReference type="AlphaFoldDB" id="A0A381VJF0"/>
<dbReference type="InterPro" id="IPR003329">
    <property type="entry name" value="Cytidylyl_trans"/>
</dbReference>
<organism evidence="3">
    <name type="scientific">marine metagenome</name>
    <dbReference type="NCBI Taxonomy" id="408172"/>
    <lineage>
        <taxon>unclassified sequences</taxon>
        <taxon>metagenomes</taxon>
        <taxon>ecological metagenomes</taxon>
    </lineage>
</organism>
<dbReference type="PANTHER" id="PTHR42866">
    <property type="entry name" value="3-DEOXY-MANNO-OCTULOSONATE CYTIDYLYLTRANSFERASE"/>
    <property type="match status" value="1"/>
</dbReference>
<dbReference type="PANTHER" id="PTHR42866:SF2">
    <property type="entry name" value="3-DEOXY-MANNO-OCTULOSONATE CYTIDYLYLTRANSFERASE, MITOCHONDRIAL"/>
    <property type="match status" value="1"/>
</dbReference>
<dbReference type="InterPro" id="IPR029044">
    <property type="entry name" value="Nucleotide-diphossugar_trans"/>
</dbReference>
<dbReference type="GO" id="GO:0008690">
    <property type="term" value="F:3-deoxy-manno-octulosonate cytidylyltransferase activity"/>
    <property type="evidence" value="ECO:0007669"/>
    <property type="project" value="InterPro"/>
</dbReference>
<dbReference type="CDD" id="cd02517">
    <property type="entry name" value="CMP-KDO-Synthetase"/>
    <property type="match status" value="1"/>
</dbReference>
<sequence length="246" mass="28069">MTKTIILIPSRLAATRLPNKPLLKINGLSIINHVYEKAKSAKIGDVFVATGDEEIFEEVTKKGGKCVLTKKEHQTGTDRIFEAYQKLELNNVDYIINLQGDEPMIDIEDIKNLNTNAINKKSEIATLACKIKDKNVLNKSNIVKVITDEKISKENISRANTFSREVLFNYNTNIYHHIGIYIYKVSTLEKFVNLKQTKNEIDQRLEQLRAIDNNIEINVILANSSPIGVDTEEDFLEIKKIMNYKD</sequence>